<dbReference type="Pfam" id="PF09835">
    <property type="entry name" value="DUF2062"/>
    <property type="match status" value="1"/>
</dbReference>
<name>A0A7C3V658_9BACT</name>
<feature type="domain" description="DUF2062" evidence="2">
    <location>
        <begin position="5"/>
        <end position="148"/>
    </location>
</feature>
<evidence type="ECO:0000256" key="1">
    <source>
        <dbReference type="SAM" id="Phobius"/>
    </source>
</evidence>
<proteinExistence type="predicted"/>
<comment type="caution">
    <text evidence="3">The sequence shown here is derived from an EMBL/GenBank/DDBJ whole genome shotgun (WGS) entry which is preliminary data.</text>
</comment>
<keyword evidence="1" id="KW-1133">Transmembrane helix</keyword>
<feature type="transmembrane region" description="Helical" evidence="1">
    <location>
        <begin position="115"/>
        <end position="140"/>
    </location>
</feature>
<dbReference type="PANTHER" id="PTHR40547">
    <property type="entry name" value="SLL0298 PROTEIN"/>
    <property type="match status" value="1"/>
</dbReference>
<keyword evidence="1" id="KW-0472">Membrane</keyword>
<accession>A0A7C3V658</accession>
<feature type="transmembrane region" description="Helical" evidence="1">
    <location>
        <begin position="24"/>
        <end position="48"/>
    </location>
</feature>
<dbReference type="PANTHER" id="PTHR40547:SF1">
    <property type="entry name" value="SLL0298 PROTEIN"/>
    <property type="match status" value="1"/>
</dbReference>
<dbReference type="AlphaFoldDB" id="A0A7C3V658"/>
<organism evidence="3">
    <name type="scientific">Desulfobacca acetoxidans</name>
    <dbReference type="NCBI Taxonomy" id="60893"/>
    <lineage>
        <taxon>Bacteria</taxon>
        <taxon>Pseudomonadati</taxon>
        <taxon>Thermodesulfobacteriota</taxon>
        <taxon>Desulfobaccia</taxon>
        <taxon>Desulfobaccales</taxon>
        <taxon>Desulfobaccaceae</taxon>
        <taxon>Desulfobacca</taxon>
    </lineage>
</organism>
<keyword evidence="1" id="KW-0812">Transmembrane</keyword>
<evidence type="ECO:0000313" key="3">
    <source>
        <dbReference type="EMBL" id="HGF33199.1"/>
    </source>
</evidence>
<evidence type="ECO:0000259" key="2">
    <source>
        <dbReference type="Pfam" id="PF09835"/>
    </source>
</evidence>
<dbReference type="InterPro" id="IPR018639">
    <property type="entry name" value="DUF2062"/>
</dbReference>
<sequence length="169" mass="19078">MTVKRTLKYYWLKFRRLQGEPRKIALGAAFGVFIGITPTIPFHTAMALGLAPLLRVSVVAAYMGIWVSNPLTWVPQYLLAYEVGRHLLFQGQQPLCIPDQADLYTFLCILWRGGLALQVGGIIIALPPAILTYFVTLWAVKRYRQRRARLVSRVPLISEDRPAASRPEA</sequence>
<dbReference type="EMBL" id="DTMF01000056">
    <property type="protein sequence ID" value="HGF33199.1"/>
    <property type="molecule type" value="Genomic_DNA"/>
</dbReference>
<gene>
    <name evidence="3" type="ORF">ENW96_02275</name>
</gene>
<protein>
    <submittedName>
        <fullName evidence="3">DUF2062 domain-containing protein</fullName>
    </submittedName>
</protein>
<reference evidence="3" key="1">
    <citation type="journal article" date="2020" name="mSystems">
        <title>Genome- and Community-Level Interaction Insights into Carbon Utilization and Element Cycling Functions of Hydrothermarchaeota in Hydrothermal Sediment.</title>
        <authorList>
            <person name="Zhou Z."/>
            <person name="Liu Y."/>
            <person name="Xu W."/>
            <person name="Pan J."/>
            <person name="Luo Z.H."/>
            <person name="Li M."/>
        </authorList>
    </citation>
    <scope>NUCLEOTIDE SEQUENCE [LARGE SCALE GENOMIC DNA]</scope>
    <source>
        <strain evidence="3">SpSt-897</strain>
    </source>
</reference>